<gene>
    <name evidence="4" type="ORF">S12H4_04724</name>
</gene>
<comment type="caution">
    <text evidence="4">The sequence shown here is derived from an EMBL/GenBank/DDBJ whole genome shotgun (WGS) entry which is preliminary data.</text>
</comment>
<proteinExistence type="inferred from homology"/>
<feature type="non-terminal residue" evidence="4">
    <location>
        <position position="1"/>
    </location>
</feature>
<evidence type="ECO:0008006" key="5">
    <source>
        <dbReference type="Google" id="ProtNLM"/>
    </source>
</evidence>
<evidence type="ECO:0000256" key="2">
    <source>
        <dbReference type="ARBA" id="ARBA00022801"/>
    </source>
</evidence>
<comment type="similarity">
    <text evidence="1">Belongs to the glycosyl hydrolase 1 family.</text>
</comment>
<dbReference type="PANTHER" id="PTHR10353">
    <property type="entry name" value="GLYCOSYL HYDROLASE"/>
    <property type="match status" value="1"/>
</dbReference>
<dbReference type="AlphaFoldDB" id="X1RB98"/>
<dbReference type="PANTHER" id="PTHR10353:SF209">
    <property type="entry name" value="GALACTOLIPID GALACTOSYLTRANSFERASE SFR2, CHLOROPLASTIC"/>
    <property type="match status" value="1"/>
</dbReference>
<evidence type="ECO:0000256" key="3">
    <source>
        <dbReference type="ARBA" id="ARBA00023295"/>
    </source>
</evidence>
<dbReference type="SUPFAM" id="SSF51445">
    <property type="entry name" value="(Trans)glycosidases"/>
    <property type="match status" value="1"/>
</dbReference>
<protein>
    <recommendedName>
        <fullName evidence="5">Glycoside hydrolase family 1 protein</fullName>
    </recommendedName>
</protein>
<dbReference type="GO" id="GO:0005975">
    <property type="term" value="P:carbohydrate metabolic process"/>
    <property type="evidence" value="ECO:0007669"/>
    <property type="project" value="InterPro"/>
</dbReference>
<keyword evidence="3" id="KW-0326">Glycosidase</keyword>
<organism evidence="4">
    <name type="scientific">marine sediment metagenome</name>
    <dbReference type="NCBI Taxonomy" id="412755"/>
    <lineage>
        <taxon>unclassified sequences</taxon>
        <taxon>metagenomes</taxon>
        <taxon>ecological metagenomes</taxon>
    </lineage>
</organism>
<dbReference type="Pfam" id="PF00232">
    <property type="entry name" value="Glyco_hydro_1"/>
    <property type="match status" value="1"/>
</dbReference>
<keyword evidence="2" id="KW-0378">Hydrolase</keyword>
<dbReference type="InterPro" id="IPR017853">
    <property type="entry name" value="GH"/>
</dbReference>
<name>X1RB98_9ZZZZ</name>
<evidence type="ECO:0000256" key="1">
    <source>
        <dbReference type="ARBA" id="ARBA00010838"/>
    </source>
</evidence>
<reference evidence="4" key="1">
    <citation type="journal article" date="2014" name="Front. Microbiol.">
        <title>High frequency of phylogenetically diverse reductive dehalogenase-homologous genes in deep subseafloor sedimentary metagenomes.</title>
        <authorList>
            <person name="Kawai M."/>
            <person name="Futagami T."/>
            <person name="Toyoda A."/>
            <person name="Takaki Y."/>
            <person name="Nishi S."/>
            <person name="Hori S."/>
            <person name="Arai W."/>
            <person name="Tsubouchi T."/>
            <person name="Morono Y."/>
            <person name="Uchiyama I."/>
            <person name="Ito T."/>
            <person name="Fujiyama A."/>
            <person name="Inagaki F."/>
            <person name="Takami H."/>
        </authorList>
    </citation>
    <scope>NUCLEOTIDE SEQUENCE</scope>
    <source>
        <strain evidence="4">Expedition CK06-06</strain>
    </source>
</reference>
<dbReference type="InterPro" id="IPR001360">
    <property type="entry name" value="Glyco_hydro_1"/>
</dbReference>
<evidence type="ECO:0000313" key="4">
    <source>
        <dbReference type="EMBL" id="GAI60425.1"/>
    </source>
</evidence>
<accession>X1RB98</accession>
<sequence>GYIDIINTFNEPNAYINLAYFLREFPPKKFNPVARRMALSNMAKAHSLLYDYIKEKYPHILVGISHAHIIVEVMNPKGVKQQLIKKFFDYIEHEPVHEYFTKKGAKIDYVGFSYYGRILIDKFPLLAYEDRGRKRMDELGIPHDDMWQLYPEGIYRQIKFFHEKYKKPVLITENGTCTNDDEIRKSNLYNHLTFIKKACDEKIPVIGYFHWSTFDNYELYYGPSRRFGLTAVDLKSPKLERKIKESGHYYHKVVESNSVPEI</sequence>
<dbReference type="PRINTS" id="PR00131">
    <property type="entry name" value="GLHYDRLASE1"/>
</dbReference>
<dbReference type="GO" id="GO:0008422">
    <property type="term" value="F:beta-glucosidase activity"/>
    <property type="evidence" value="ECO:0007669"/>
    <property type="project" value="TreeGrafter"/>
</dbReference>
<dbReference type="EMBL" id="BARW01001494">
    <property type="protein sequence ID" value="GAI60425.1"/>
    <property type="molecule type" value="Genomic_DNA"/>
</dbReference>
<dbReference type="Gene3D" id="3.20.20.80">
    <property type="entry name" value="Glycosidases"/>
    <property type="match status" value="1"/>
</dbReference>